<proteinExistence type="predicted"/>
<protein>
    <submittedName>
        <fullName evidence="1">Uncharacterized protein</fullName>
    </submittedName>
</protein>
<evidence type="ECO:0000313" key="1">
    <source>
        <dbReference type="EMBL" id="KAI4328367.1"/>
    </source>
</evidence>
<organism evidence="1 2">
    <name type="scientific">Bauhinia variegata</name>
    <name type="common">Purple orchid tree</name>
    <name type="synonym">Phanera variegata</name>
    <dbReference type="NCBI Taxonomy" id="167791"/>
    <lineage>
        <taxon>Eukaryota</taxon>
        <taxon>Viridiplantae</taxon>
        <taxon>Streptophyta</taxon>
        <taxon>Embryophyta</taxon>
        <taxon>Tracheophyta</taxon>
        <taxon>Spermatophyta</taxon>
        <taxon>Magnoliopsida</taxon>
        <taxon>eudicotyledons</taxon>
        <taxon>Gunneridae</taxon>
        <taxon>Pentapetalae</taxon>
        <taxon>rosids</taxon>
        <taxon>fabids</taxon>
        <taxon>Fabales</taxon>
        <taxon>Fabaceae</taxon>
        <taxon>Cercidoideae</taxon>
        <taxon>Cercideae</taxon>
        <taxon>Bauhiniinae</taxon>
        <taxon>Bauhinia</taxon>
    </lineage>
</organism>
<reference evidence="1 2" key="1">
    <citation type="journal article" date="2022" name="DNA Res.">
        <title>Chromosomal-level genome assembly of the orchid tree Bauhinia variegata (Leguminosae; Cercidoideae) supports the allotetraploid origin hypothesis of Bauhinia.</title>
        <authorList>
            <person name="Zhong Y."/>
            <person name="Chen Y."/>
            <person name="Zheng D."/>
            <person name="Pang J."/>
            <person name="Liu Y."/>
            <person name="Luo S."/>
            <person name="Meng S."/>
            <person name="Qian L."/>
            <person name="Wei D."/>
            <person name="Dai S."/>
            <person name="Zhou R."/>
        </authorList>
    </citation>
    <scope>NUCLEOTIDE SEQUENCE [LARGE SCALE GENOMIC DNA]</scope>
    <source>
        <strain evidence="1">BV-YZ2020</strain>
    </source>
</reference>
<gene>
    <name evidence="1" type="ORF">L6164_020725</name>
</gene>
<name>A0ACB9MXL2_BAUVA</name>
<keyword evidence="2" id="KW-1185">Reference proteome</keyword>
<comment type="caution">
    <text evidence="1">The sequence shown here is derived from an EMBL/GenBank/DDBJ whole genome shotgun (WGS) entry which is preliminary data.</text>
</comment>
<dbReference type="EMBL" id="CM039433">
    <property type="protein sequence ID" value="KAI4328367.1"/>
    <property type="molecule type" value="Genomic_DNA"/>
</dbReference>
<evidence type="ECO:0000313" key="2">
    <source>
        <dbReference type="Proteomes" id="UP000828941"/>
    </source>
</evidence>
<sequence>MRSKKQKLEGPEGEGSKSSKWPHLPQDISESILKLLSLRDYLQFGLVCTSWRTIVANALASKHCFPAPQLPELLILNRATDSDITDPCFFDLSKQKSINPKRQIFERSQYCYGSFEGWLFMVDNADFSIYEDWGISIHLPSSFEYELVINITIIIFIDPEVLLDESYGTLINPSNISLAQNLDHSSPFFLLNPISGDRILLPSQLTITPCLNPNEPSFTKIVASSSPNCQDCIIVGLVGTRCHLAVCKLVNKCWTLIEAEETVVFLDIEIIGKMLYVLVDDEGGESTISYDLEDANSPKLNMLASLEQPEQRLGITIGRDQGRTEYVTDRDFTYLARDNDSRELLMIRMLVDYAFNSDETTPSAMSCS</sequence>
<dbReference type="Proteomes" id="UP000828941">
    <property type="component" value="Chromosome 8"/>
</dbReference>
<accession>A0ACB9MXL2</accession>